<dbReference type="SUPFAM" id="SSF54909">
    <property type="entry name" value="Dimeric alpha+beta barrel"/>
    <property type="match status" value="1"/>
</dbReference>
<dbReference type="InterPro" id="IPR011008">
    <property type="entry name" value="Dimeric_a/b-barrel"/>
</dbReference>
<dbReference type="PANTHER" id="PTHR34389">
    <property type="entry name" value="L-RHAMNOSE MUTAROTASE"/>
    <property type="match status" value="1"/>
</dbReference>
<proteinExistence type="predicted"/>
<dbReference type="Gene3D" id="3.30.70.100">
    <property type="match status" value="1"/>
</dbReference>
<evidence type="ECO:0000313" key="1">
    <source>
        <dbReference type="EMBL" id="MDQ0438622.1"/>
    </source>
</evidence>
<gene>
    <name evidence="1" type="ORF">QO014_003017</name>
</gene>
<keyword evidence="2" id="KW-1185">Reference proteome</keyword>
<dbReference type="RefSeq" id="WP_266349527.1">
    <property type="nucleotide sequence ID" value="NZ_JAPKNG010000004.1"/>
</dbReference>
<reference evidence="1 2" key="1">
    <citation type="submission" date="2023-07" db="EMBL/GenBank/DDBJ databases">
        <title>Genomic Encyclopedia of Type Strains, Phase IV (KMG-IV): sequencing the most valuable type-strain genomes for metagenomic binning, comparative biology and taxonomic classification.</title>
        <authorList>
            <person name="Goeker M."/>
        </authorList>
    </citation>
    <scope>NUCLEOTIDE SEQUENCE [LARGE SCALE GENOMIC DNA]</scope>
    <source>
        <strain evidence="1 2">B6-8</strain>
    </source>
</reference>
<name>A0ABU0H8I0_9HYPH</name>
<comment type="caution">
    <text evidence="1">The sequence shown here is derived from an EMBL/GenBank/DDBJ whole genome shotgun (WGS) entry which is preliminary data.</text>
</comment>
<dbReference type="InterPro" id="IPR008000">
    <property type="entry name" value="Rham/fucose_mutarotase"/>
</dbReference>
<dbReference type="Pfam" id="PF05336">
    <property type="entry name" value="rhaM"/>
    <property type="match status" value="1"/>
</dbReference>
<evidence type="ECO:0000313" key="2">
    <source>
        <dbReference type="Proteomes" id="UP001241603"/>
    </source>
</evidence>
<sequence>MGHYAWVLEVRPGYEDEYKQRHDEIWPEMTEALKAAGIRNYSIFRLGLKLIGYFETDDLQKTIAILKDDPVNARWGASMAPIMKIESDERTGFPFLLPLQWHMD</sequence>
<dbReference type="PANTHER" id="PTHR34389:SF2">
    <property type="entry name" value="L-RHAMNOSE MUTAROTASE"/>
    <property type="match status" value="1"/>
</dbReference>
<organism evidence="1 2">
    <name type="scientific">Kaistia dalseonensis</name>
    <dbReference type="NCBI Taxonomy" id="410840"/>
    <lineage>
        <taxon>Bacteria</taxon>
        <taxon>Pseudomonadati</taxon>
        <taxon>Pseudomonadota</taxon>
        <taxon>Alphaproteobacteria</taxon>
        <taxon>Hyphomicrobiales</taxon>
        <taxon>Kaistiaceae</taxon>
        <taxon>Kaistia</taxon>
    </lineage>
</organism>
<dbReference type="Proteomes" id="UP001241603">
    <property type="component" value="Unassembled WGS sequence"/>
</dbReference>
<dbReference type="GO" id="GO:0062192">
    <property type="term" value="F:L-rhamnose mutarotase activity"/>
    <property type="evidence" value="ECO:0007669"/>
    <property type="project" value="UniProtKB-EC"/>
</dbReference>
<protein>
    <submittedName>
        <fullName evidence="1">L-rhamnose mutarotase</fullName>
        <ecNumber evidence="1">5.1.3.32</ecNumber>
    </submittedName>
</protein>
<dbReference type="EMBL" id="JAUSVO010000004">
    <property type="protein sequence ID" value="MDQ0438622.1"/>
    <property type="molecule type" value="Genomic_DNA"/>
</dbReference>
<accession>A0ABU0H8I0</accession>
<dbReference type="EC" id="5.1.3.32" evidence="1"/>
<keyword evidence="1" id="KW-0413">Isomerase</keyword>